<reference evidence="3 4" key="1">
    <citation type="submission" date="2018-01" db="EMBL/GenBank/DDBJ databases">
        <title>Genomic Encyclopedia of Type Strains, Phase III (KMG-III): the genomes of soil and plant-associated and newly described type strains.</title>
        <authorList>
            <person name="Whitman W."/>
        </authorList>
    </citation>
    <scope>NUCLEOTIDE SEQUENCE [LARGE SCALE GENOMIC DNA]</scope>
    <source>
        <strain evidence="3 4">HKI456</strain>
    </source>
</reference>
<proteinExistence type="predicted"/>
<keyword evidence="1" id="KW-0129">CBS domain</keyword>
<name>A0A2P5KBU9_9BURK</name>
<sequence length="118" mass="13425">MKAIDVMTTGVITVTPAMTVRDAAKMLVEHPIGGVPMVDDAGVLVGMLSEPDRWHRIELRTDEQHRTSSACPSYRWTGWWHREPRRLRAGADQHPGIERYVTAGRIGKRREIARKVDR</sequence>
<gene>
    <name evidence="3" type="ORF">B0O95_104138</name>
</gene>
<dbReference type="SMART" id="SM00116">
    <property type="entry name" value="CBS"/>
    <property type="match status" value="1"/>
</dbReference>
<dbReference type="InterPro" id="IPR046342">
    <property type="entry name" value="CBS_dom_sf"/>
</dbReference>
<dbReference type="RefSeq" id="WP_233203139.1">
    <property type="nucleotide sequence ID" value="NZ_CP062178.1"/>
</dbReference>
<accession>A0A2P5KBU9</accession>
<protein>
    <submittedName>
        <fullName evidence="3">CBS domain protein</fullName>
    </submittedName>
</protein>
<evidence type="ECO:0000256" key="1">
    <source>
        <dbReference type="PROSITE-ProRule" id="PRU00703"/>
    </source>
</evidence>
<comment type="caution">
    <text evidence="3">The sequence shown here is derived from an EMBL/GenBank/DDBJ whole genome shotgun (WGS) entry which is preliminary data.</text>
</comment>
<evidence type="ECO:0000259" key="2">
    <source>
        <dbReference type="PROSITE" id="PS51371"/>
    </source>
</evidence>
<organism evidence="3 4">
    <name type="scientific">Mycetohabitans endofungorum</name>
    <dbReference type="NCBI Taxonomy" id="417203"/>
    <lineage>
        <taxon>Bacteria</taxon>
        <taxon>Pseudomonadati</taxon>
        <taxon>Pseudomonadota</taxon>
        <taxon>Betaproteobacteria</taxon>
        <taxon>Burkholderiales</taxon>
        <taxon>Burkholderiaceae</taxon>
        <taxon>Mycetohabitans</taxon>
    </lineage>
</organism>
<dbReference type="EMBL" id="PRDW01000004">
    <property type="protein sequence ID" value="PPB84187.1"/>
    <property type="molecule type" value="Genomic_DNA"/>
</dbReference>
<dbReference type="PROSITE" id="PS51371">
    <property type="entry name" value="CBS"/>
    <property type="match status" value="1"/>
</dbReference>
<dbReference type="AlphaFoldDB" id="A0A2P5KBU9"/>
<dbReference type="SUPFAM" id="SSF54631">
    <property type="entry name" value="CBS-domain pair"/>
    <property type="match status" value="1"/>
</dbReference>
<dbReference type="Proteomes" id="UP000243096">
    <property type="component" value="Unassembled WGS sequence"/>
</dbReference>
<evidence type="ECO:0000313" key="3">
    <source>
        <dbReference type="EMBL" id="PPB84187.1"/>
    </source>
</evidence>
<keyword evidence="4" id="KW-1185">Reference proteome</keyword>
<dbReference type="Pfam" id="PF00571">
    <property type="entry name" value="CBS"/>
    <property type="match status" value="1"/>
</dbReference>
<dbReference type="InterPro" id="IPR000644">
    <property type="entry name" value="CBS_dom"/>
</dbReference>
<evidence type="ECO:0000313" key="4">
    <source>
        <dbReference type="Proteomes" id="UP000243096"/>
    </source>
</evidence>
<dbReference type="Gene3D" id="3.10.580.10">
    <property type="entry name" value="CBS-domain"/>
    <property type="match status" value="1"/>
</dbReference>
<feature type="domain" description="CBS" evidence="2">
    <location>
        <begin position="7"/>
        <end position="63"/>
    </location>
</feature>